<organism evidence="3 4">
    <name type="scientific">Brevundimonas mediterranea</name>
    <dbReference type="NCBI Taxonomy" id="74329"/>
    <lineage>
        <taxon>Bacteria</taxon>
        <taxon>Pseudomonadati</taxon>
        <taxon>Pseudomonadota</taxon>
        <taxon>Alphaproteobacteria</taxon>
        <taxon>Caulobacterales</taxon>
        <taxon>Caulobacteraceae</taxon>
        <taxon>Brevundimonas</taxon>
    </lineage>
</organism>
<keyword evidence="1" id="KW-0732">Signal</keyword>
<dbReference type="Proteomes" id="UP000289220">
    <property type="component" value="Unassembled WGS sequence"/>
</dbReference>
<evidence type="ECO:0000313" key="3">
    <source>
        <dbReference type="EMBL" id="VDC51324.1"/>
    </source>
</evidence>
<evidence type="ECO:0008006" key="6">
    <source>
        <dbReference type="Google" id="ProtNLM"/>
    </source>
</evidence>
<proteinExistence type="predicted"/>
<name>A0A6G7EI73_9CAUL</name>
<feature type="signal peptide" evidence="1">
    <location>
        <begin position="1"/>
        <end position="26"/>
    </location>
</feature>
<evidence type="ECO:0000256" key="1">
    <source>
        <dbReference type="SAM" id="SignalP"/>
    </source>
</evidence>
<protein>
    <recommendedName>
        <fullName evidence="6">Protein activator of alkane oxidation PraA</fullName>
    </recommendedName>
</protein>
<dbReference type="EMBL" id="UXHF01000066">
    <property type="protein sequence ID" value="VDC51324.1"/>
    <property type="molecule type" value="Genomic_DNA"/>
</dbReference>
<reference evidence="3 4" key="1">
    <citation type="submission" date="2018-11" db="EMBL/GenBank/DDBJ databases">
        <authorList>
            <person name="Peiro R."/>
            <person name="Begona"/>
            <person name="Cbmso G."/>
            <person name="Lopez M."/>
            <person name="Gonzalez S."/>
            <person name="Sacristan E."/>
            <person name="Castillo E."/>
        </authorList>
    </citation>
    <scope>NUCLEOTIDE SEQUENCE [LARGE SCALE GENOMIC DNA]</scope>
    <source>
        <strain evidence="3">Brev_genome</strain>
    </source>
</reference>
<reference evidence="2 5" key="2">
    <citation type="submission" date="2020-01" db="EMBL/GenBank/DDBJ databases">
        <authorList>
            <person name="Wang S."/>
        </authorList>
    </citation>
    <scope>NUCLEOTIDE SEQUENCE [LARGE SCALE GENOMIC DNA]</scope>
    <source>
        <strain evidence="2 5">D151-2-6</strain>
    </source>
</reference>
<gene>
    <name evidence="3" type="ORF">BREV_BREV_02676</name>
    <name evidence="2" type="ORF">GYM46_10340</name>
</gene>
<accession>A0A6G7EI73</accession>
<keyword evidence="4" id="KW-1185">Reference proteome</keyword>
<dbReference type="AlphaFoldDB" id="A0A6G7EI73"/>
<dbReference type="RefSeq" id="WP_008262642.1">
    <property type="nucleotide sequence ID" value="NZ_CP048751.1"/>
</dbReference>
<evidence type="ECO:0000313" key="5">
    <source>
        <dbReference type="Proteomes" id="UP000501325"/>
    </source>
</evidence>
<feature type="chain" id="PRO_5044632406" description="Protein activator of alkane oxidation PraA" evidence="1">
    <location>
        <begin position="27"/>
        <end position="174"/>
    </location>
</feature>
<dbReference type="Proteomes" id="UP000501325">
    <property type="component" value="Chromosome"/>
</dbReference>
<sequence length="174" mass="17484">MTHLYKAAAAAVASLALMAGASAASAQTLGFNQAGQAVTASGQLIQNVSYPGVIQTTCNVSIYGTVAADGKSIVFDDYDGVQAPGDGGNLACGDSLEFPIKVTASAANQINLDQFKVGTRGGPCNATNYKMAYAGNTATFDGAYFGSPAICRASGSLTLTRDSNGAAVNIVTLP</sequence>
<dbReference type="EMBL" id="CP048751">
    <property type="protein sequence ID" value="QIH73315.1"/>
    <property type="molecule type" value="Genomic_DNA"/>
</dbReference>
<evidence type="ECO:0000313" key="4">
    <source>
        <dbReference type="Proteomes" id="UP000289220"/>
    </source>
</evidence>
<evidence type="ECO:0000313" key="2">
    <source>
        <dbReference type="EMBL" id="QIH73315.1"/>
    </source>
</evidence>
<dbReference type="KEGG" id="bmed:GYM46_10340"/>